<feature type="domain" description="DUF5655" evidence="1">
    <location>
        <begin position="13"/>
        <end position="125"/>
    </location>
</feature>
<dbReference type="InterPro" id="IPR043714">
    <property type="entry name" value="DUF5655"/>
</dbReference>
<sequence length="128" mass="15058">MNYINQDVLLFFDKHQTAFSLYEVFADKIESRFPDTKMKVQKSQITFSNRHVYACVSFLRVKKKAEFPDDYFVLTLGLPYPLKSGRVAVKTEPYPGRWTTHILISSISDLDEELFEWVAQAYEFSEKK</sequence>
<dbReference type="EMBL" id="DXFW01000004">
    <property type="protein sequence ID" value="HIX04734.1"/>
    <property type="molecule type" value="Genomic_DNA"/>
</dbReference>
<protein>
    <recommendedName>
        <fullName evidence="1">DUF5655 domain-containing protein</fullName>
    </recommendedName>
</protein>
<evidence type="ECO:0000313" key="3">
    <source>
        <dbReference type="Proteomes" id="UP000824193"/>
    </source>
</evidence>
<dbReference type="AlphaFoldDB" id="A0A9D2ACK7"/>
<gene>
    <name evidence="2" type="ORF">H9865_01290</name>
</gene>
<organism evidence="2 3">
    <name type="scientific">Candidatus Allofournierella pullicola</name>
    <dbReference type="NCBI Taxonomy" id="2838596"/>
    <lineage>
        <taxon>Bacteria</taxon>
        <taxon>Bacillati</taxon>
        <taxon>Bacillota</taxon>
        <taxon>Clostridia</taxon>
        <taxon>Eubacteriales</taxon>
        <taxon>Oscillospiraceae</taxon>
        <taxon>Allofournierella</taxon>
    </lineage>
</organism>
<name>A0A9D2ACK7_9FIRM</name>
<reference evidence="2" key="2">
    <citation type="submission" date="2021-04" db="EMBL/GenBank/DDBJ databases">
        <authorList>
            <person name="Gilroy R."/>
        </authorList>
    </citation>
    <scope>NUCLEOTIDE SEQUENCE</scope>
    <source>
        <strain evidence="2">2239</strain>
    </source>
</reference>
<evidence type="ECO:0000259" key="1">
    <source>
        <dbReference type="Pfam" id="PF18899"/>
    </source>
</evidence>
<comment type="caution">
    <text evidence="2">The sequence shown here is derived from an EMBL/GenBank/DDBJ whole genome shotgun (WGS) entry which is preliminary data.</text>
</comment>
<proteinExistence type="predicted"/>
<dbReference type="Pfam" id="PF18899">
    <property type="entry name" value="DUF5655"/>
    <property type="match status" value="1"/>
</dbReference>
<reference evidence="2" key="1">
    <citation type="journal article" date="2021" name="PeerJ">
        <title>Extensive microbial diversity within the chicken gut microbiome revealed by metagenomics and culture.</title>
        <authorList>
            <person name="Gilroy R."/>
            <person name="Ravi A."/>
            <person name="Getino M."/>
            <person name="Pursley I."/>
            <person name="Horton D.L."/>
            <person name="Alikhan N.F."/>
            <person name="Baker D."/>
            <person name="Gharbi K."/>
            <person name="Hall N."/>
            <person name="Watson M."/>
            <person name="Adriaenssens E.M."/>
            <person name="Foster-Nyarko E."/>
            <person name="Jarju S."/>
            <person name="Secka A."/>
            <person name="Antonio M."/>
            <person name="Oren A."/>
            <person name="Chaudhuri R.R."/>
            <person name="La Ragione R."/>
            <person name="Hildebrand F."/>
            <person name="Pallen M.J."/>
        </authorList>
    </citation>
    <scope>NUCLEOTIDE SEQUENCE</scope>
    <source>
        <strain evidence="2">2239</strain>
    </source>
</reference>
<evidence type="ECO:0000313" key="2">
    <source>
        <dbReference type="EMBL" id="HIX04734.1"/>
    </source>
</evidence>
<dbReference type="Proteomes" id="UP000824193">
    <property type="component" value="Unassembled WGS sequence"/>
</dbReference>
<accession>A0A9D2ACK7</accession>